<comment type="similarity">
    <text evidence="2 3">Belongs to the glutamine synthetase family.</text>
</comment>
<reference evidence="5 6" key="1">
    <citation type="submission" date="2014-06" db="EMBL/GenBank/DDBJ databases">
        <title>Whole Genome Sequences of Three Symbiotic Endozoicomonas Bacteria.</title>
        <authorList>
            <person name="Neave M.J."/>
            <person name="Apprill A."/>
            <person name="Voolstra C.R."/>
        </authorList>
    </citation>
    <scope>NUCLEOTIDE SEQUENCE [LARGE SCALE GENOMIC DNA]</scope>
    <source>
        <strain evidence="5 6">DSM 22380</strain>
    </source>
</reference>
<proteinExistence type="inferred from homology"/>
<dbReference type="Pfam" id="PF00120">
    <property type="entry name" value="Gln-synt_C"/>
    <property type="match status" value="1"/>
</dbReference>
<dbReference type="SUPFAM" id="SSF55931">
    <property type="entry name" value="Glutamine synthetase/guanido kinase"/>
    <property type="match status" value="1"/>
</dbReference>
<protein>
    <recommendedName>
        <fullName evidence="4">GS catalytic domain-containing protein</fullName>
    </recommendedName>
</protein>
<evidence type="ECO:0000256" key="2">
    <source>
        <dbReference type="PROSITE-ProRule" id="PRU01331"/>
    </source>
</evidence>
<dbReference type="EMBL" id="JOJP01000001">
    <property type="protein sequence ID" value="KEI70582.1"/>
    <property type="molecule type" value="Genomic_DNA"/>
</dbReference>
<dbReference type="GO" id="GO:0004356">
    <property type="term" value="F:glutamine synthetase activity"/>
    <property type="evidence" value="ECO:0007669"/>
    <property type="project" value="InterPro"/>
</dbReference>
<accession>A0A081K8V6</accession>
<evidence type="ECO:0000313" key="5">
    <source>
        <dbReference type="EMBL" id="KEI70582.1"/>
    </source>
</evidence>
<dbReference type="eggNOG" id="COG0174">
    <property type="taxonomic scope" value="Bacteria"/>
</dbReference>
<dbReference type="Gene3D" id="3.10.20.70">
    <property type="entry name" value="Glutamine synthetase, N-terminal domain"/>
    <property type="match status" value="1"/>
</dbReference>
<evidence type="ECO:0000256" key="1">
    <source>
        <dbReference type="ARBA" id="ARBA00022598"/>
    </source>
</evidence>
<dbReference type="Proteomes" id="UP000027997">
    <property type="component" value="Unassembled WGS sequence"/>
</dbReference>
<dbReference type="GO" id="GO:0006542">
    <property type="term" value="P:glutamine biosynthetic process"/>
    <property type="evidence" value="ECO:0007669"/>
    <property type="project" value="InterPro"/>
</dbReference>
<evidence type="ECO:0000313" key="6">
    <source>
        <dbReference type="Proteomes" id="UP000027997"/>
    </source>
</evidence>
<keyword evidence="6" id="KW-1185">Reference proteome</keyword>
<evidence type="ECO:0000259" key="4">
    <source>
        <dbReference type="PROSITE" id="PS51987"/>
    </source>
</evidence>
<dbReference type="InterPro" id="IPR008146">
    <property type="entry name" value="Gln_synth_cat_dom"/>
</dbReference>
<dbReference type="Gene3D" id="3.30.590.10">
    <property type="entry name" value="Glutamine synthetase/guanido kinase, catalytic domain"/>
    <property type="match status" value="1"/>
</dbReference>
<dbReference type="SMART" id="SM01230">
    <property type="entry name" value="Gln-synt_C"/>
    <property type="match status" value="1"/>
</dbReference>
<dbReference type="PANTHER" id="PTHR43785:SF2">
    <property type="entry name" value="TYPE-1 GLUTAMINE SYNTHETASE 1"/>
    <property type="match status" value="1"/>
</dbReference>
<keyword evidence="1" id="KW-0436">Ligase</keyword>
<sequence length="444" mass="48896">MSVVAERLAEQSSLLVRLLWCDNANLIRAKSFHRDSLGTFQNMGIGITAACQALSVISDALCADTGLSGTGENWLQPDWNTLKISDSSQGHAAVIADIVQSDGEPWSLCPRNFLKRMIGKLSDEFGLSIKVGFEYEFYLMEEKEDEWVPAEDFTYASDHGFSVLQPLVDDIIQSLDKQTIKVRTAHAESGPGQLEMSLDYGDALKTADDQLFFRKTVHAMARQHGYAASFLPKIFADQCGSGMHLHLSLWQEGSNILADGHSRKLSPEAEHFVAGILHHLPALTAVTTPTCNSFRRITPHCWSGAFTAWGWDNREAAIRIPSQPGQVAPSNIELKTMDASANPYLALGSIIASGIDGLRNKMGLNEECSIDPGCMSEQEREKAAIRALPEDLSTALDCFRENNVLLKAMGDGLAKSYLGVKQTENNHFSELSLEDEVNMLLQRY</sequence>
<dbReference type="InterPro" id="IPR036651">
    <property type="entry name" value="Gln_synt_N_sf"/>
</dbReference>
<feature type="domain" description="GS catalytic" evidence="4">
    <location>
        <begin position="110"/>
        <end position="444"/>
    </location>
</feature>
<evidence type="ECO:0000256" key="3">
    <source>
        <dbReference type="RuleBase" id="RU000384"/>
    </source>
</evidence>
<organism evidence="5 6">
    <name type="scientific">Endozoicomonas elysicola</name>
    <dbReference type="NCBI Taxonomy" id="305900"/>
    <lineage>
        <taxon>Bacteria</taxon>
        <taxon>Pseudomonadati</taxon>
        <taxon>Pseudomonadota</taxon>
        <taxon>Gammaproteobacteria</taxon>
        <taxon>Oceanospirillales</taxon>
        <taxon>Endozoicomonadaceae</taxon>
        <taxon>Endozoicomonas</taxon>
    </lineage>
</organism>
<dbReference type="AlphaFoldDB" id="A0A081K8V6"/>
<name>A0A081K8V6_9GAMM</name>
<comment type="caution">
    <text evidence="5">The sequence shown here is derived from an EMBL/GenBank/DDBJ whole genome shotgun (WGS) entry which is preliminary data.</text>
</comment>
<dbReference type="RefSeq" id="WP_020580827.1">
    <property type="nucleotide sequence ID" value="NZ_JOJP01000001.1"/>
</dbReference>
<dbReference type="STRING" id="305900.GV64_07370"/>
<gene>
    <name evidence="5" type="ORF">GV64_07370</name>
</gene>
<dbReference type="InterPro" id="IPR014746">
    <property type="entry name" value="Gln_synth/guanido_kin_cat_dom"/>
</dbReference>
<dbReference type="PANTHER" id="PTHR43785">
    <property type="entry name" value="GAMMA-GLUTAMYLPUTRESCINE SYNTHETASE"/>
    <property type="match status" value="1"/>
</dbReference>
<dbReference type="PROSITE" id="PS51987">
    <property type="entry name" value="GS_CATALYTIC"/>
    <property type="match status" value="1"/>
</dbReference>